<dbReference type="EMBL" id="QLLK01000031">
    <property type="protein sequence ID" value="RAI83524.1"/>
    <property type="molecule type" value="Genomic_DNA"/>
</dbReference>
<sequence length="220" mass="26132">MPYFKMTDTTEKYTAEEILEIFKEQHRLCSPLDPEADPWAEISSEMTIREWRWANDLLGWKELSNFLNQEFRIDIPEKTWYETLEPAKTRRLIEVCELISKHATKEYFQEQKLFGQPCLKASVFLTIKRNLEKKGVNVSDLRPSSSFNEYLDQHFSPVLEEITLTGTKPIDKIETIRRKKGFWNTINIFDPQRHEILTGDVKTFRDLVEKIIDEKEKNRA</sequence>
<dbReference type="AlphaFoldDB" id="A0A327NXK3"/>
<evidence type="ECO:0000313" key="1">
    <source>
        <dbReference type="EMBL" id="RAI83524.1"/>
    </source>
</evidence>
<proteinExistence type="predicted"/>
<comment type="caution">
    <text evidence="1">The sequence shown here is derived from an EMBL/GenBank/DDBJ whole genome shotgun (WGS) entry which is preliminary data.</text>
</comment>
<dbReference type="RefSeq" id="WP_111613579.1">
    <property type="nucleotide sequence ID" value="NZ_QLLK01000031.1"/>
</dbReference>
<gene>
    <name evidence="1" type="ORF">LV83_04293</name>
</gene>
<keyword evidence="2" id="KW-1185">Reference proteome</keyword>
<accession>A0A327NXK3</accession>
<dbReference type="Proteomes" id="UP000249610">
    <property type="component" value="Unassembled WGS sequence"/>
</dbReference>
<name>A0A327NXK3_9BACT</name>
<organism evidence="1 2">
    <name type="scientific">Algoriphagus yeomjeoni</name>
    <dbReference type="NCBI Taxonomy" id="291403"/>
    <lineage>
        <taxon>Bacteria</taxon>
        <taxon>Pseudomonadati</taxon>
        <taxon>Bacteroidota</taxon>
        <taxon>Cytophagia</taxon>
        <taxon>Cytophagales</taxon>
        <taxon>Cyclobacteriaceae</taxon>
        <taxon>Algoriphagus</taxon>
    </lineage>
</organism>
<dbReference type="OrthoDB" id="253931at2"/>
<protein>
    <submittedName>
        <fullName evidence="1">Uncharacterized protein</fullName>
    </submittedName>
</protein>
<evidence type="ECO:0000313" key="2">
    <source>
        <dbReference type="Proteomes" id="UP000249610"/>
    </source>
</evidence>
<reference evidence="1 2" key="1">
    <citation type="submission" date="2018-06" db="EMBL/GenBank/DDBJ databases">
        <title>Genomic Encyclopedia of Archaeal and Bacterial Type Strains, Phase II (KMG-II): from individual species to whole genera.</title>
        <authorList>
            <person name="Goeker M."/>
        </authorList>
    </citation>
    <scope>NUCLEOTIDE SEQUENCE [LARGE SCALE GENOMIC DNA]</scope>
    <source>
        <strain evidence="1 2">DSM 23446</strain>
    </source>
</reference>